<evidence type="ECO:0000313" key="2">
    <source>
        <dbReference type="EMBL" id="GAG37554.1"/>
    </source>
</evidence>
<dbReference type="Gene3D" id="1.10.10.10">
    <property type="entry name" value="Winged helix-like DNA-binding domain superfamily/Winged helix DNA-binding domain"/>
    <property type="match status" value="1"/>
</dbReference>
<dbReference type="InterPro" id="IPR036390">
    <property type="entry name" value="WH_DNA-bd_sf"/>
</dbReference>
<dbReference type="InterPro" id="IPR000835">
    <property type="entry name" value="HTH_MarR-typ"/>
</dbReference>
<name>X0X2X3_9ZZZZ</name>
<dbReference type="Pfam" id="PF12802">
    <property type="entry name" value="MarR_2"/>
    <property type="match status" value="1"/>
</dbReference>
<reference evidence="2" key="1">
    <citation type="journal article" date="2014" name="Front. Microbiol.">
        <title>High frequency of phylogenetically diverse reductive dehalogenase-homologous genes in deep subseafloor sedimentary metagenomes.</title>
        <authorList>
            <person name="Kawai M."/>
            <person name="Futagami T."/>
            <person name="Toyoda A."/>
            <person name="Takaki Y."/>
            <person name="Nishi S."/>
            <person name="Hori S."/>
            <person name="Arai W."/>
            <person name="Tsubouchi T."/>
            <person name="Morono Y."/>
            <person name="Uchiyama I."/>
            <person name="Ito T."/>
            <person name="Fujiyama A."/>
            <person name="Inagaki F."/>
            <person name="Takami H."/>
        </authorList>
    </citation>
    <scope>NUCLEOTIDE SEQUENCE</scope>
    <source>
        <strain evidence="2">Expedition CK06-06</strain>
    </source>
</reference>
<proteinExistence type="predicted"/>
<gene>
    <name evidence="2" type="ORF">S01H1_69135</name>
</gene>
<comment type="caution">
    <text evidence="2">The sequence shown here is derived from an EMBL/GenBank/DDBJ whole genome shotgun (WGS) entry which is preliminary data.</text>
</comment>
<dbReference type="SUPFAM" id="SSF46785">
    <property type="entry name" value="Winged helix' DNA-binding domain"/>
    <property type="match status" value="1"/>
</dbReference>
<organism evidence="2">
    <name type="scientific">marine sediment metagenome</name>
    <dbReference type="NCBI Taxonomy" id="412755"/>
    <lineage>
        <taxon>unclassified sequences</taxon>
        <taxon>metagenomes</taxon>
        <taxon>ecological metagenomes</taxon>
    </lineage>
</organism>
<dbReference type="InterPro" id="IPR039422">
    <property type="entry name" value="MarR/SlyA-like"/>
</dbReference>
<dbReference type="PANTHER" id="PTHR33164">
    <property type="entry name" value="TRANSCRIPTIONAL REGULATOR, MARR FAMILY"/>
    <property type="match status" value="1"/>
</dbReference>
<dbReference type="AlphaFoldDB" id="X0X2X3"/>
<protein>
    <recommendedName>
        <fullName evidence="1">HTH marR-type domain-containing protein</fullName>
    </recommendedName>
</protein>
<sequence>MTTRQSKGQAKLDGARGMAQWTTIYQAYNAIFKLAELTLLPHKLSLPQLHLLCVLKKGGGILTTGEIGRAMVKASQTITGLVDRLEEPGLVERVFDRRDRRKTWVRLIEKGERKLSEAFPVADRLAEELSAVLTDQELQDLQTKLEKLRSAAMERLAGALERP</sequence>
<feature type="domain" description="HTH marR-type" evidence="1">
    <location>
        <begin position="1"/>
        <end position="150"/>
    </location>
</feature>
<dbReference type="GO" id="GO:0003700">
    <property type="term" value="F:DNA-binding transcription factor activity"/>
    <property type="evidence" value="ECO:0007669"/>
    <property type="project" value="InterPro"/>
</dbReference>
<dbReference type="PRINTS" id="PR00598">
    <property type="entry name" value="HTHMARR"/>
</dbReference>
<dbReference type="SMART" id="SM00347">
    <property type="entry name" value="HTH_MARR"/>
    <property type="match status" value="1"/>
</dbReference>
<dbReference type="PANTHER" id="PTHR33164:SF43">
    <property type="entry name" value="HTH-TYPE TRANSCRIPTIONAL REPRESSOR YETL"/>
    <property type="match status" value="1"/>
</dbReference>
<dbReference type="EMBL" id="BARS01045878">
    <property type="protein sequence ID" value="GAG37554.1"/>
    <property type="molecule type" value="Genomic_DNA"/>
</dbReference>
<dbReference type="PROSITE" id="PS50995">
    <property type="entry name" value="HTH_MARR_2"/>
    <property type="match status" value="1"/>
</dbReference>
<dbReference type="GO" id="GO:0006950">
    <property type="term" value="P:response to stress"/>
    <property type="evidence" value="ECO:0007669"/>
    <property type="project" value="TreeGrafter"/>
</dbReference>
<evidence type="ECO:0000259" key="1">
    <source>
        <dbReference type="PROSITE" id="PS50995"/>
    </source>
</evidence>
<accession>X0X2X3</accession>
<dbReference type="InterPro" id="IPR036388">
    <property type="entry name" value="WH-like_DNA-bd_sf"/>
</dbReference>